<feature type="transmembrane region" description="Helical" evidence="2">
    <location>
        <begin position="349"/>
        <end position="367"/>
    </location>
</feature>
<dbReference type="InterPro" id="IPR036366">
    <property type="entry name" value="PGBDSf"/>
</dbReference>
<dbReference type="InterPro" id="IPR002477">
    <property type="entry name" value="Peptidoglycan-bd-like"/>
</dbReference>
<feature type="compositionally biased region" description="Low complexity" evidence="1">
    <location>
        <begin position="435"/>
        <end position="453"/>
    </location>
</feature>
<dbReference type="PROSITE" id="PS51257">
    <property type="entry name" value="PROKAR_LIPOPROTEIN"/>
    <property type="match status" value="1"/>
</dbReference>
<dbReference type="PANTHER" id="PTHR30373">
    <property type="entry name" value="UPF0603 PROTEIN YGCG"/>
    <property type="match status" value="1"/>
</dbReference>
<dbReference type="Gene3D" id="1.10.101.10">
    <property type="entry name" value="PGBD-like superfamily/PGBD"/>
    <property type="match status" value="1"/>
</dbReference>
<evidence type="ECO:0000256" key="1">
    <source>
        <dbReference type="SAM" id="MobiDB-lite"/>
    </source>
</evidence>
<accession>A0A081BUU3</accession>
<keyword evidence="2" id="KW-0472">Membrane</keyword>
<feature type="region of interest" description="Disordered" evidence="1">
    <location>
        <begin position="424"/>
        <end position="470"/>
    </location>
</feature>
<dbReference type="SUPFAM" id="SSF47090">
    <property type="entry name" value="PGBD-like"/>
    <property type="match status" value="1"/>
</dbReference>
<dbReference type="Gene3D" id="3.10.310.50">
    <property type="match status" value="1"/>
</dbReference>
<dbReference type="PANTHER" id="PTHR30373:SF2">
    <property type="entry name" value="UPF0603 PROTEIN YGCG"/>
    <property type="match status" value="1"/>
</dbReference>
<dbReference type="InterPro" id="IPR036365">
    <property type="entry name" value="PGBD-like_sf"/>
</dbReference>
<sequence length="470" mass="52122">MKTCWQFLIRNYGIFLLAAGVLFIWLACALNWPVESLADSVDPLIKQAQQCLQEWGYNPGTVDGKIGDKTITALKKFQQDHQLPDTGKLDAATRKKLGLSGQNPASPPSTSPSDTTTFPKVTSWMNDYTGTLTSEEKQELDRLLEDFETATSHQVFVVIMQNLPRDFTLEEYVNELFERWQPGQKGVDNGVLLAVFLNNRKLRIEVGYGLEASLTDAACKLIITYDIAPAFQHQQYFQGIKNGLISILGTIQGTYAPHKPRRPITLRTLAEWTLIGCFVGLSSVIVIASLLRAALRPFASKSRSISKIVTFLESYFLPQNPIAKFLAGVLIVLTATGLLLFLLPENDKFWAIIFLFVSPFLIIMYYTSSLKFLLIAPVIFVIVFLPLYLLDEVYRYIGIGIFVIVLFIIGGYQNVKAGFPWHGRSDSSDDRDTWTSRSSDSSAHSQRSSSSRFHGGGGGSSGGSGASGSW</sequence>
<feature type="domain" description="TPM" evidence="4">
    <location>
        <begin position="126"/>
        <end position="244"/>
    </location>
</feature>
<feature type="region of interest" description="Disordered" evidence="1">
    <location>
        <begin position="98"/>
        <end position="118"/>
    </location>
</feature>
<feature type="transmembrane region" description="Helical" evidence="2">
    <location>
        <begin position="272"/>
        <end position="295"/>
    </location>
</feature>
<feature type="transmembrane region" description="Helical" evidence="2">
    <location>
        <begin position="325"/>
        <end position="343"/>
    </location>
</feature>
<feature type="domain" description="Peptidoglycan binding-like" evidence="3">
    <location>
        <begin position="43"/>
        <end position="97"/>
    </location>
</feature>
<keyword evidence="2" id="KW-0812">Transmembrane</keyword>
<dbReference type="eggNOG" id="COG1512">
    <property type="taxonomic scope" value="Bacteria"/>
</dbReference>
<evidence type="ECO:0008006" key="7">
    <source>
        <dbReference type="Google" id="ProtNLM"/>
    </source>
</evidence>
<dbReference type="EMBL" id="DF820464">
    <property type="protein sequence ID" value="GAK56098.1"/>
    <property type="molecule type" value="Genomic_DNA"/>
</dbReference>
<evidence type="ECO:0000259" key="3">
    <source>
        <dbReference type="Pfam" id="PF01471"/>
    </source>
</evidence>
<dbReference type="AlphaFoldDB" id="A0A081BUU3"/>
<gene>
    <name evidence="5" type="ORF">U27_03060</name>
</gene>
<proteinExistence type="predicted"/>
<dbReference type="Pfam" id="PF01471">
    <property type="entry name" value="PG_binding_1"/>
    <property type="match status" value="1"/>
</dbReference>
<feature type="transmembrane region" description="Helical" evidence="2">
    <location>
        <begin position="372"/>
        <end position="390"/>
    </location>
</feature>
<evidence type="ECO:0000259" key="4">
    <source>
        <dbReference type="Pfam" id="PF04536"/>
    </source>
</evidence>
<feature type="compositionally biased region" description="Gly residues" evidence="1">
    <location>
        <begin position="454"/>
        <end position="470"/>
    </location>
</feature>
<feature type="transmembrane region" description="Helical" evidence="2">
    <location>
        <begin position="396"/>
        <end position="415"/>
    </location>
</feature>
<keyword evidence="6" id="KW-1185">Reference proteome</keyword>
<organism evidence="5">
    <name type="scientific">Vecturithrix granuli</name>
    <dbReference type="NCBI Taxonomy" id="1499967"/>
    <lineage>
        <taxon>Bacteria</taxon>
        <taxon>Candidatus Moduliflexota</taxon>
        <taxon>Candidatus Vecturitrichia</taxon>
        <taxon>Candidatus Vecturitrichales</taxon>
        <taxon>Candidatus Vecturitrichaceae</taxon>
        <taxon>Candidatus Vecturithrix</taxon>
    </lineage>
</organism>
<dbReference type="InterPro" id="IPR007621">
    <property type="entry name" value="TPM_dom"/>
</dbReference>
<evidence type="ECO:0000256" key="2">
    <source>
        <dbReference type="SAM" id="Phobius"/>
    </source>
</evidence>
<dbReference type="STRING" id="1499967.U27_03060"/>
<dbReference type="HOGENOM" id="CLU_580962_0_0_0"/>
<keyword evidence="2" id="KW-1133">Transmembrane helix</keyword>
<evidence type="ECO:0000313" key="6">
    <source>
        <dbReference type="Proteomes" id="UP000030661"/>
    </source>
</evidence>
<name>A0A081BUU3_VECG1</name>
<evidence type="ECO:0000313" key="5">
    <source>
        <dbReference type="EMBL" id="GAK56098.1"/>
    </source>
</evidence>
<dbReference type="Proteomes" id="UP000030661">
    <property type="component" value="Unassembled WGS sequence"/>
</dbReference>
<protein>
    <recommendedName>
        <fullName evidence="7">TPM domain-containing protein</fullName>
    </recommendedName>
</protein>
<dbReference type="Pfam" id="PF04536">
    <property type="entry name" value="TPM_phosphatase"/>
    <property type="match status" value="1"/>
</dbReference>
<feature type="compositionally biased region" description="Basic and acidic residues" evidence="1">
    <location>
        <begin position="424"/>
        <end position="434"/>
    </location>
</feature>
<reference evidence="5" key="1">
    <citation type="journal article" date="2015" name="PeerJ">
        <title>First genomic representation of candidate bacterial phylum KSB3 points to enhanced environmental sensing as a trigger of wastewater bulking.</title>
        <authorList>
            <person name="Sekiguchi Y."/>
            <person name="Ohashi A."/>
            <person name="Parks D.H."/>
            <person name="Yamauchi T."/>
            <person name="Tyson G.W."/>
            <person name="Hugenholtz P."/>
        </authorList>
    </citation>
    <scope>NUCLEOTIDE SEQUENCE [LARGE SCALE GENOMIC DNA]</scope>
</reference>